<comment type="caution">
    <text evidence="1">The sequence shown here is derived from an EMBL/GenBank/DDBJ whole genome shotgun (WGS) entry which is preliminary data.</text>
</comment>
<evidence type="ECO:0000313" key="2">
    <source>
        <dbReference type="Proteomes" id="UP000234456"/>
    </source>
</evidence>
<name>A0A2N4TY32_RALPI</name>
<dbReference type="AlphaFoldDB" id="A0A2N4TY32"/>
<evidence type="ECO:0000313" key="1">
    <source>
        <dbReference type="EMBL" id="PLC44598.1"/>
    </source>
</evidence>
<gene>
    <name evidence="1" type="ORF">C0Q88_07925</name>
</gene>
<reference evidence="1 2" key="1">
    <citation type="submission" date="2017-12" db="EMBL/GenBank/DDBJ databases">
        <title>Draft genome sequence of Ralstonia pickettii 52.</title>
        <authorList>
            <person name="Zheng B."/>
        </authorList>
    </citation>
    <scope>NUCLEOTIDE SEQUENCE [LARGE SCALE GENOMIC DNA]</scope>
    <source>
        <strain evidence="1 2">52</strain>
    </source>
</reference>
<accession>A0A2N4TY32</accession>
<sequence length="110" mass="11419">MLNNESLKPTAAQIIAFQAKLEEHMPKAGELVNELISKALSQQLLPAATTVALIVGAVNLATTLVVNQGGDADTIKKMVQDLVDKALGDVDANMVTIQGIVAGQAEQVAA</sequence>
<protein>
    <submittedName>
        <fullName evidence="1">Uncharacterized protein</fullName>
    </submittedName>
</protein>
<organism evidence="1 2">
    <name type="scientific">Ralstonia pickettii</name>
    <name type="common">Burkholderia pickettii</name>
    <dbReference type="NCBI Taxonomy" id="329"/>
    <lineage>
        <taxon>Bacteria</taxon>
        <taxon>Pseudomonadati</taxon>
        <taxon>Pseudomonadota</taxon>
        <taxon>Betaproteobacteria</taxon>
        <taxon>Burkholderiales</taxon>
        <taxon>Burkholderiaceae</taxon>
        <taxon>Ralstonia</taxon>
    </lineage>
</organism>
<dbReference type="EMBL" id="PKQE01000001">
    <property type="protein sequence ID" value="PLC44598.1"/>
    <property type="molecule type" value="Genomic_DNA"/>
</dbReference>
<proteinExistence type="predicted"/>
<dbReference type="RefSeq" id="WP_102065008.1">
    <property type="nucleotide sequence ID" value="NZ_PKQE01000001.1"/>
</dbReference>
<dbReference type="Proteomes" id="UP000234456">
    <property type="component" value="Unassembled WGS sequence"/>
</dbReference>